<feature type="transmembrane region" description="Helical" evidence="5">
    <location>
        <begin position="97"/>
        <end position="121"/>
    </location>
</feature>
<evidence type="ECO:0000313" key="7">
    <source>
        <dbReference type="EMBL" id="OZI58965.1"/>
    </source>
</evidence>
<name>A0ABX4EWV2_9BORD</name>
<evidence type="ECO:0000259" key="6">
    <source>
        <dbReference type="Pfam" id="PF06803"/>
    </source>
</evidence>
<comment type="caution">
    <text evidence="7">The sequence shown here is derived from an EMBL/GenBank/DDBJ whole genome shotgun (WGS) entry which is preliminary data.</text>
</comment>
<keyword evidence="4 5" id="KW-0472">Membrane</keyword>
<dbReference type="Proteomes" id="UP000216354">
    <property type="component" value="Unassembled WGS sequence"/>
</dbReference>
<evidence type="ECO:0000256" key="2">
    <source>
        <dbReference type="ARBA" id="ARBA00022692"/>
    </source>
</evidence>
<dbReference type="InterPro" id="IPR010652">
    <property type="entry name" value="DUF1232"/>
</dbReference>
<keyword evidence="2 5" id="KW-0812">Transmembrane</keyword>
<protein>
    <recommendedName>
        <fullName evidence="6">DUF1232 domain-containing protein</fullName>
    </recommendedName>
</protein>
<dbReference type="EMBL" id="NEVR01000004">
    <property type="protein sequence ID" value="OZI58965.1"/>
    <property type="molecule type" value="Genomic_DNA"/>
</dbReference>
<organism evidence="7 8">
    <name type="scientific">Bordetella genomosp. 1</name>
    <dbReference type="NCBI Taxonomy" id="1395607"/>
    <lineage>
        <taxon>Bacteria</taxon>
        <taxon>Pseudomonadati</taxon>
        <taxon>Pseudomonadota</taxon>
        <taxon>Betaproteobacteria</taxon>
        <taxon>Burkholderiales</taxon>
        <taxon>Alcaligenaceae</taxon>
        <taxon>Bordetella</taxon>
    </lineage>
</organism>
<evidence type="ECO:0000256" key="1">
    <source>
        <dbReference type="ARBA" id="ARBA00004127"/>
    </source>
</evidence>
<proteinExistence type="predicted"/>
<evidence type="ECO:0000256" key="5">
    <source>
        <dbReference type="SAM" id="Phobius"/>
    </source>
</evidence>
<evidence type="ECO:0000313" key="8">
    <source>
        <dbReference type="Proteomes" id="UP000216354"/>
    </source>
</evidence>
<accession>A0ABX4EWV2</accession>
<feature type="transmembrane region" description="Helical" evidence="5">
    <location>
        <begin position="30"/>
        <end position="50"/>
    </location>
</feature>
<evidence type="ECO:0000256" key="4">
    <source>
        <dbReference type="ARBA" id="ARBA00023136"/>
    </source>
</evidence>
<sequence>MWERLRAWARGLKREVLVLWLAARDPRTPWYAKALALLVAGYAVSPIDLIPDFIPVLGYLDDVILVPLGIWLTLRLLPAALVRELRAVAAERAQRPVSRVAAVVIVLAWLAGAAALAWWLLG</sequence>
<feature type="transmembrane region" description="Helical" evidence="5">
    <location>
        <begin position="56"/>
        <end position="77"/>
    </location>
</feature>
<dbReference type="Pfam" id="PF06803">
    <property type="entry name" value="DUF1232"/>
    <property type="match status" value="1"/>
</dbReference>
<evidence type="ECO:0000256" key="3">
    <source>
        <dbReference type="ARBA" id="ARBA00022989"/>
    </source>
</evidence>
<dbReference type="RefSeq" id="WP_094832601.1">
    <property type="nucleotide sequence ID" value="NZ_NEVR01000004.1"/>
</dbReference>
<reference evidence="7 8" key="1">
    <citation type="submission" date="2017-05" db="EMBL/GenBank/DDBJ databases">
        <title>Complete and WGS of Bordetella genogroups.</title>
        <authorList>
            <person name="Spilker T."/>
            <person name="Lipuma J."/>
        </authorList>
    </citation>
    <scope>NUCLEOTIDE SEQUENCE [LARGE SCALE GENOMIC DNA]</scope>
    <source>
        <strain evidence="7 8">AU9795</strain>
    </source>
</reference>
<gene>
    <name evidence="7" type="ORF">CAL27_20090</name>
</gene>
<feature type="domain" description="DUF1232" evidence="6">
    <location>
        <begin position="32"/>
        <end position="68"/>
    </location>
</feature>
<keyword evidence="3 5" id="KW-1133">Transmembrane helix</keyword>
<keyword evidence="8" id="KW-1185">Reference proteome</keyword>
<comment type="subcellular location">
    <subcellularLocation>
        <location evidence="1">Endomembrane system</location>
        <topology evidence="1">Multi-pass membrane protein</topology>
    </subcellularLocation>
</comment>